<organism evidence="2 3">
    <name type="scientific">Streptomyces akebiae</name>
    <dbReference type="NCBI Taxonomy" id="2865673"/>
    <lineage>
        <taxon>Bacteria</taxon>
        <taxon>Bacillati</taxon>
        <taxon>Actinomycetota</taxon>
        <taxon>Actinomycetes</taxon>
        <taxon>Kitasatosporales</taxon>
        <taxon>Streptomycetaceae</taxon>
        <taxon>Streptomyces</taxon>
    </lineage>
</organism>
<feature type="compositionally biased region" description="Basic and acidic residues" evidence="1">
    <location>
        <begin position="172"/>
        <end position="184"/>
    </location>
</feature>
<dbReference type="RefSeq" id="WP_220652011.1">
    <property type="nucleotide sequence ID" value="NZ_CP080648.1"/>
</dbReference>
<reference evidence="2 3" key="1">
    <citation type="submission" date="2021-08" db="EMBL/GenBank/DDBJ databases">
        <authorList>
            <person name="Ping M."/>
        </authorList>
    </citation>
    <scope>NUCLEOTIDE SEQUENCE [LARGE SCALE GENOMIC DNA]</scope>
    <source>
        <strain evidence="2 3">MG28</strain>
        <plasmid evidence="2 3">unnamed2</plasmid>
    </source>
</reference>
<evidence type="ECO:0000256" key="1">
    <source>
        <dbReference type="SAM" id="MobiDB-lite"/>
    </source>
</evidence>
<geneLocation type="plasmid" evidence="2 3">
    <name>unnamed2</name>
</geneLocation>
<feature type="compositionally biased region" description="Polar residues" evidence="1">
    <location>
        <begin position="207"/>
        <end position="216"/>
    </location>
</feature>
<dbReference type="Proteomes" id="UP000827138">
    <property type="component" value="Plasmid unnamed2"/>
</dbReference>
<name>A0ABX8Y5T6_9ACTN</name>
<keyword evidence="2" id="KW-0614">Plasmid</keyword>
<sequence length="216" mass="24208">MYGALDAQHVFEDLDRRRPAFLAVHDTVDDGTAYRAELSALVDQPALSDDPVLQLPDSWWEDLAGTLEKVAAADTDRVAVRQQYMDRAIPEFVGIPAPAVIRWTAAHSDLHWANVTAPLRILDWEGWGASSGRVRRRHALRLHAAPGERRRPRPRRLPRPGQPGLPRRRSDRVRPTATDREPRRHLTLVEQGGPDSAVGPTFDYVHSTPSFRSASS</sequence>
<evidence type="ECO:0000313" key="2">
    <source>
        <dbReference type="EMBL" id="QYX83546.1"/>
    </source>
</evidence>
<dbReference type="EMBL" id="CP080648">
    <property type="protein sequence ID" value="QYX83546.1"/>
    <property type="molecule type" value="Genomic_DNA"/>
</dbReference>
<evidence type="ECO:0000313" key="3">
    <source>
        <dbReference type="Proteomes" id="UP000827138"/>
    </source>
</evidence>
<feature type="region of interest" description="Disordered" evidence="1">
    <location>
        <begin position="138"/>
        <end position="216"/>
    </location>
</feature>
<keyword evidence="3" id="KW-1185">Reference proteome</keyword>
<gene>
    <name evidence="2" type="ORF">K1J60_44530</name>
</gene>
<protein>
    <submittedName>
        <fullName evidence="2">Uncharacterized protein</fullName>
    </submittedName>
</protein>
<proteinExistence type="predicted"/>
<accession>A0ABX8Y5T6</accession>